<dbReference type="PRINTS" id="PR01490">
    <property type="entry name" value="RTXTOXIND"/>
</dbReference>
<proteinExistence type="predicted"/>
<keyword evidence="2" id="KW-0472">Membrane</keyword>
<dbReference type="Gene3D" id="2.40.50.100">
    <property type="match status" value="1"/>
</dbReference>
<protein>
    <submittedName>
        <fullName evidence="4">EmrKY-TolC multidrug resistance efflux pump, membrane fusion protein component</fullName>
    </submittedName>
</protein>
<feature type="domain" description="Multidrug export protein EmrA/FarA alpha-helical hairpin" evidence="3">
    <location>
        <begin position="102"/>
        <end position="251"/>
    </location>
</feature>
<dbReference type="PANTHER" id="PTHR30386:SF19">
    <property type="entry name" value="MULTIDRUG EXPORT PROTEIN EMRA-RELATED"/>
    <property type="match status" value="1"/>
</dbReference>
<dbReference type="Pfam" id="PF25885">
    <property type="entry name" value="HH_EMRA"/>
    <property type="match status" value="1"/>
</dbReference>
<keyword evidence="2" id="KW-1133">Transmembrane helix</keyword>
<dbReference type="EMBL" id="FMJD01000002">
    <property type="protein sequence ID" value="SCM71442.1"/>
    <property type="molecule type" value="Genomic_DNA"/>
</dbReference>
<comment type="subcellular location">
    <subcellularLocation>
        <location evidence="1">Cell envelope</location>
    </subcellularLocation>
</comment>
<keyword evidence="2" id="KW-0812">Transmembrane</keyword>
<dbReference type="Gene3D" id="1.10.287.470">
    <property type="entry name" value="Helix hairpin bin"/>
    <property type="match status" value="1"/>
</dbReference>
<reference evidence="4" key="1">
    <citation type="submission" date="2016-08" db="EMBL/GenBank/DDBJ databases">
        <authorList>
            <person name="Seilhamer J.J."/>
        </authorList>
    </citation>
    <scope>NUCLEOTIDE SEQUENCE</scope>
    <source>
        <strain evidence="4">86</strain>
    </source>
</reference>
<name>A0A212L1M9_9HYPH</name>
<dbReference type="AlphaFoldDB" id="A0A212L1M9"/>
<dbReference type="GO" id="GO:0030313">
    <property type="term" value="C:cell envelope"/>
    <property type="evidence" value="ECO:0007669"/>
    <property type="project" value="UniProtKB-SubCell"/>
</dbReference>
<dbReference type="PANTHER" id="PTHR30386">
    <property type="entry name" value="MEMBRANE FUSION SUBUNIT OF EMRAB-TOLC MULTIDRUG EFFLUX PUMP"/>
    <property type="match status" value="1"/>
</dbReference>
<gene>
    <name evidence="4" type="primary">emrK</name>
    <name evidence="4" type="ORF">KL86PLE_100194</name>
</gene>
<dbReference type="SUPFAM" id="SSF111369">
    <property type="entry name" value="HlyD-like secretion proteins"/>
    <property type="match status" value="2"/>
</dbReference>
<dbReference type="Gene3D" id="2.40.30.170">
    <property type="match status" value="1"/>
</dbReference>
<feature type="transmembrane region" description="Helical" evidence="2">
    <location>
        <begin position="30"/>
        <end position="48"/>
    </location>
</feature>
<evidence type="ECO:0000256" key="1">
    <source>
        <dbReference type="ARBA" id="ARBA00004196"/>
    </source>
</evidence>
<evidence type="ECO:0000259" key="3">
    <source>
        <dbReference type="Pfam" id="PF25885"/>
    </source>
</evidence>
<organism evidence="4">
    <name type="scientific">uncultured Pleomorphomonas sp</name>
    <dbReference type="NCBI Taxonomy" id="442121"/>
    <lineage>
        <taxon>Bacteria</taxon>
        <taxon>Pseudomonadati</taxon>
        <taxon>Pseudomonadota</taxon>
        <taxon>Alphaproteobacteria</taxon>
        <taxon>Hyphomicrobiales</taxon>
        <taxon>Pleomorphomonadaceae</taxon>
        <taxon>Pleomorphomonas</taxon>
        <taxon>environmental samples</taxon>
    </lineage>
</organism>
<dbReference type="InterPro" id="IPR058633">
    <property type="entry name" value="EmrA/FarA_HH"/>
</dbReference>
<accession>A0A212L1M9</accession>
<dbReference type="GO" id="GO:0055085">
    <property type="term" value="P:transmembrane transport"/>
    <property type="evidence" value="ECO:0007669"/>
    <property type="project" value="InterPro"/>
</dbReference>
<evidence type="ECO:0000256" key="2">
    <source>
        <dbReference type="SAM" id="Phobius"/>
    </source>
</evidence>
<evidence type="ECO:0000313" key="4">
    <source>
        <dbReference type="EMBL" id="SCM71442.1"/>
    </source>
</evidence>
<dbReference type="InterPro" id="IPR050739">
    <property type="entry name" value="MFP"/>
</dbReference>
<sequence>MNDMSKIDADAEETARAATAAVNPRKRGPLFLGLFLAVAAAGGAYYAYDTLYASKHAVTDNAYVGADVAQITPLVAAPVLEVLVSDTEMVKKGDVLVRLDDTDAELALAMAEATYQSAIRRVTALVANDKALAAQIAGREADQVQAAAQLASAEAGFEKARIDLDRRQTLAGNGSVSGDEITAVETVLKTAEASLSAARAGAAGALAAHDAAVAAKEANAAMISGVGIDDNPEVLAARSARDQARVNLERTVMRAPVDGVISRRQVQVGQRVQPGMTLMVVVPLGEAYVDANYKEVQLAHVKAGQKVTLTSDLYGGDVPFTGTVVGFSGGTGAAFSVVPAQNATGNWIKVVQRLPVRIALDPAELRAHPLQVGLSMTADISLVE</sequence>